<name>A0A2R3QWP5_ECTME</name>
<organism evidence="2 3">
    <name type="scientific">Ectopseudomonas mendocina</name>
    <name type="common">Pseudomonas mendocina</name>
    <dbReference type="NCBI Taxonomy" id="300"/>
    <lineage>
        <taxon>Bacteria</taxon>
        <taxon>Pseudomonadati</taxon>
        <taxon>Pseudomonadota</taxon>
        <taxon>Gammaproteobacteria</taxon>
        <taxon>Pseudomonadales</taxon>
        <taxon>Pseudomonadaceae</taxon>
        <taxon>Ectopseudomonas</taxon>
    </lineage>
</organism>
<dbReference type="Pfam" id="PF09995">
    <property type="entry name" value="MPAB_Lcp_cat"/>
    <property type="match status" value="1"/>
</dbReference>
<accession>A0A2R3QWP5</accession>
<evidence type="ECO:0000259" key="1">
    <source>
        <dbReference type="Pfam" id="PF09995"/>
    </source>
</evidence>
<feature type="domain" description="ER-bound oxygenase mpaB/mpaB'/Rubber oxygenase catalytic" evidence="1">
    <location>
        <begin position="209"/>
        <end position="425"/>
    </location>
</feature>
<gene>
    <name evidence="2" type="ORF">C7A17_02290</name>
</gene>
<dbReference type="GO" id="GO:0016491">
    <property type="term" value="F:oxidoreductase activity"/>
    <property type="evidence" value="ECO:0007669"/>
    <property type="project" value="InterPro"/>
</dbReference>
<proteinExistence type="predicted"/>
<sequence>MLTPARCATWLVVSRSRPRSAISRAVASSNRAIIRLARCCFGCFLMRVPSASCLRAISRNSVERPHQQATNQGMKTSSDSLVLPARHGADMLRARQVAAPIRRFIKGASEPEPAQWQAIGESLLQGDAPMDALVEWMFEVGLAQAMPLYNQALAHGVAAIADAPPPLLRFFASVEAVPDWLEPERLLEGARVCGLSGLTGMRVLRDLGLLAGYQASAINRTLVLTGALEKGAQRRVAETTKWWVDCTRPGGMARGSAGYHGTLHVRLVHALVRRRVSRMAEWDADYHGVPINQGDMHATYLAFSVIFLIGQRMLGVPLSVGEREAVLHLWRYIAWLMGVEACWLHQHENDAVRALYHNLLSQAPADASSRQLGSALIDEPLQRHYPNLPWLRGRLNRAIHLSIARTFIDAEGRRALGLPDRILPWYPLLSAPPRYVLHRLARCLPGGRQWLIRRGARRQEAYLLTLFGDDHPRLVTATHMVPNESHRH</sequence>
<evidence type="ECO:0000313" key="3">
    <source>
        <dbReference type="Proteomes" id="UP000238327"/>
    </source>
</evidence>
<dbReference type="Proteomes" id="UP000238327">
    <property type="component" value="Chromosome"/>
</dbReference>
<dbReference type="EMBL" id="CP027657">
    <property type="protein sequence ID" value="AVO56195.1"/>
    <property type="molecule type" value="Genomic_DNA"/>
</dbReference>
<evidence type="ECO:0000313" key="2">
    <source>
        <dbReference type="EMBL" id="AVO56195.1"/>
    </source>
</evidence>
<protein>
    <submittedName>
        <fullName evidence="2">DUF2236 domain-containing protein</fullName>
    </submittedName>
</protein>
<dbReference type="PANTHER" id="PTHR37539">
    <property type="entry name" value="SECRETED PROTEIN-RELATED"/>
    <property type="match status" value="1"/>
</dbReference>
<dbReference type="InterPro" id="IPR037473">
    <property type="entry name" value="Lcp-like"/>
</dbReference>
<dbReference type="PANTHER" id="PTHR37539:SF1">
    <property type="entry name" value="ER-BOUND OXYGENASE MPAB_MPAB'_RUBBER OXYGENASE CATALYTIC DOMAIN-CONTAINING PROTEIN"/>
    <property type="match status" value="1"/>
</dbReference>
<reference evidence="2 3" key="1">
    <citation type="submission" date="2018-03" db="EMBL/GenBank/DDBJ databases">
        <title>Complete genome sequence and methylome analysis of Pseudomonas mendocina NEB 698.</title>
        <authorList>
            <person name="Morgan R.D."/>
        </authorList>
    </citation>
    <scope>NUCLEOTIDE SEQUENCE [LARGE SCALE GENOMIC DNA]</scope>
    <source>
        <strain evidence="2 3">NEB698</strain>
    </source>
</reference>
<dbReference type="AlphaFoldDB" id="A0A2R3QWP5"/>
<dbReference type="InterPro" id="IPR018713">
    <property type="entry name" value="MPAB/Lcp_cat_dom"/>
</dbReference>